<dbReference type="InterPro" id="IPR024747">
    <property type="entry name" value="Pyridox_Oxase-rel"/>
</dbReference>
<dbReference type="AlphaFoldDB" id="A0A5B0EJS3"/>
<comment type="caution">
    <text evidence="1">The sequence shown here is derived from an EMBL/GenBank/DDBJ whole genome shotgun (WGS) entry which is preliminary data.</text>
</comment>
<dbReference type="EMBL" id="VOBL01000003">
    <property type="protein sequence ID" value="KAA0978956.1"/>
    <property type="molecule type" value="Genomic_DNA"/>
</dbReference>
<reference evidence="1 2" key="1">
    <citation type="submission" date="2019-07" db="EMBL/GenBank/DDBJ databases">
        <title>Analysis of the biochemical properties, biological activity and biotechnological potential of siderophores and biosurfactants produced by Antarctic psychrotolerant bacteria.</title>
        <authorList>
            <person name="Styczynski M."/>
            <person name="Krucon T."/>
            <person name="Decewicz P."/>
            <person name="Dziewit L."/>
        </authorList>
    </citation>
    <scope>NUCLEOTIDE SEQUENCE [LARGE SCALE GENOMIC DNA]</scope>
    <source>
        <strain evidence="1 2">ANT_H27</strain>
    </source>
</reference>
<dbReference type="Pfam" id="PF12900">
    <property type="entry name" value="Pyridox_ox_2"/>
    <property type="match status" value="1"/>
</dbReference>
<accession>A0A5B0EJS3</accession>
<dbReference type="Gene3D" id="2.30.110.10">
    <property type="entry name" value="Electron Transport, Fmn-binding Protein, Chain A"/>
    <property type="match status" value="1"/>
</dbReference>
<dbReference type="InterPro" id="IPR012349">
    <property type="entry name" value="Split_barrel_FMN-bd"/>
</dbReference>
<dbReference type="OrthoDB" id="7062584at2"/>
<dbReference type="Proteomes" id="UP000323856">
    <property type="component" value="Unassembled WGS sequence"/>
</dbReference>
<sequence length="143" mass="15876">MMFEHDADEPVLVLTEEQCWSLLERTKHGRLATAVGGAVDIFPVNFGLLERTIYLRTGPGEKLAALTVHDSVAFEADGILSDEAWSVVVHGEAHQLQTSAEIELARSSGVSPWIPTVKESWVKIEVKHISGRHFRLGEQPETY</sequence>
<organism evidence="1 2">
    <name type="scientific">Paeniglutamicibacter gangotriensis</name>
    <dbReference type="NCBI Taxonomy" id="254787"/>
    <lineage>
        <taxon>Bacteria</taxon>
        <taxon>Bacillati</taxon>
        <taxon>Actinomycetota</taxon>
        <taxon>Actinomycetes</taxon>
        <taxon>Micrococcales</taxon>
        <taxon>Micrococcaceae</taxon>
        <taxon>Paeniglutamicibacter</taxon>
    </lineage>
</organism>
<evidence type="ECO:0000313" key="2">
    <source>
        <dbReference type="Proteomes" id="UP000323856"/>
    </source>
</evidence>
<dbReference type="RefSeq" id="WP_149618772.1">
    <property type="nucleotide sequence ID" value="NZ_JBITUG010000024.1"/>
</dbReference>
<dbReference type="SUPFAM" id="SSF50475">
    <property type="entry name" value="FMN-binding split barrel"/>
    <property type="match status" value="1"/>
</dbReference>
<name>A0A5B0EJS3_9MICC</name>
<proteinExistence type="predicted"/>
<gene>
    <name evidence="1" type="ORF">FQ154_04180</name>
</gene>
<evidence type="ECO:0000313" key="1">
    <source>
        <dbReference type="EMBL" id="KAA0978956.1"/>
    </source>
</evidence>
<protein>
    <submittedName>
        <fullName evidence="1">Pyridoxamine 5'-phosphate oxidase family protein</fullName>
    </submittedName>
</protein>